<evidence type="ECO:0000313" key="2">
    <source>
        <dbReference type="Proteomes" id="UP001221757"/>
    </source>
</evidence>
<comment type="caution">
    <text evidence="1">The sequence shown here is derived from an EMBL/GenBank/DDBJ whole genome shotgun (WGS) entry which is preliminary data.</text>
</comment>
<gene>
    <name evidence="1" type="ORF">B0H17DRAFT_1222240</name>
</gene>
<name>A0AAD7AZ52_MYCRO</name>
<protein>
    <submittedName>
        <fullName evidence="1">Uncharacterized protein</fullName>
    </submittedName>
</protein>
<dbReference type="EMBL" id="JARKIE010001224">
    <property type="protein sequence ID" value="KAJ7604333.1"/>
    <property type="molecule type" value="Genomic_DNA"/>
</dbReference>
<proteinExistence type="predicted"/>
<reference evidence="1" key="1">
    <citation type="submission" date="2023-03" db="EMBL/GenBank/DDBJ databases">
        <title>Massive genome expansion in bonnet fungi (Mycena s.s.) driven by repeated elements and novel gene families across ecological guilds.</title>
        <authorList>
            <consortium name="Lawrence Berkeley National Laboratory"/>
            <person name="Harder C.B."/>
            <person name="Miyauchi S."/>
            <person name="Viragh M."/>
            <person name="Kuo A."/>
            <person name="Thoen E."/>
            <person name="Andreopoulos B."/>
            <person name="Lu D."/>
            <person name="Skrede I."/>
            <person name="Drula E."/>
            <person name="Henrissat B."/>
            <person name="Morin E."/>
            <person name="Kohler A."/>
            <person name="Barry K."/>
            <person name="LaButti K."/>
            <person name="Morin E."/>
            <person name="Salamov A."/>
            <person name="Lipzen A."/>
            <person name="Mereny Z."/>
            <person name="Hegedus B."/>
            <person name="Baldrian P."/>
            <person name="Stursova M."/>
            <person name="Weitz H."/>
            <person name="Taylor A."/>
            <person name="Grigoriev I.V."/>
            <person name="Nagy L.G."/>
            <person name="Martin F."/>
            <person name="Kauserud H."/>
        </authorList>
    </citation>
    <scope>NUCLEOTIDE SEQUENCE</scope>
    <source>
        <strain evidence="1">CBHHK067</strain>
    </source>
</reference>
<sequence>MVKTRQDMLDQERSLPKATLATWNAMAITWEANPLMPNLFERTTECVSIVSVHYELVAEGGGILHGDTASSKMLVQGVQLEETQRQLKFNQAVTGLHPMVAQKRIMLEQCSKACRKVLSWIDGQTLFMPKVAVMRAAVTVEHAWKAGVEPIASKLVQDILLLLLSGLDADV</sequence>
<organism evidence="1 2">
    <name type="scientific">Mycena rosella</name>
    <name type="common">Pink bonnet</name>
    <name type="synonym">Agaricus rosellus</name>
    <dbReference type="NCBI Taxonomy" id="1033263"/>
    <lineage>
        <taxon>Eukaryota</taxon>
        <taxon>Fungi</taxon>
        <taxon>Dikarya</taxon>
        <taxon>Basidiomycota</taxon>
        <taxon>Agaricomycotina</taxon>
        <taxon>Agaricomycetes</taxon>
        <taxon>Agaricomycetidae</taxon>
        <taxon>Agaricales</taxon>
        <taxon>Marasmiineae</taxon>
        <taxon>Mycenaceae</taxon>
        <taxon>Mycena</taxon>
    </lineage>
</organism>
<evidence type="ECO:0000313" key="1">
    <source>
        <dbReference type="EMBL" id="KAJ7604333.1"/>
    </source>
</evidence>
<dbReference type="AlphaFoldDB" id="A0AAD7AZ52"/>
<accession>A0AAD7AZ52</accession>
<dbReference type="Proteomes" id="UP001221757">
    <property type="component" value="Unassembled WGS sequence"/>
</dbReference>
<keyword evidence="2" id="KW-1185">Reference proteome</keyword>